<dbReference type="Gene3D" id="3.30.160.60">
    <property type="entry name" value="Classic Zinc Finger"/>
    <property type="match status" value="1"/>
</dbReference>
<name>A0ABD1JBL5_9TELE</name>
<evidence type="ECO:0000259" key="1">
    <source>
        <dbReference type="PROSITE" id="PS00028"/>
    </source>
</evidence>
<sequence length="1284" mass="145881">MQCKHCKFAPSDVTTLLNHYRLKHAQGHQGKNWTCPYSDCVCNFRTSGTLKSHIARNHVERKSITITSTFKCDYCSFLSTCSALDFFTHLRGHLRNGEEVTCPFVGCYHKINSVANFNIHKCRKHKNHTDTDIKSAAPLEAGSADTGCHDYDFHDGDEGPSMHPEADEPFAENFDIDALEHKLASLFLSMQTVLHVTKSATQKIILDLYDIEKLANELAVKKITDICTKHGIDKDSEILQEITGALFECNPIIQTTSERGRLSTQYRRDLYFQEHFSILKPTEYLYDRTCKESFIYVPINDTLNNMLCNVDFVDKIVFNQSSTSGQLNSFQDGHFYKANALLCEEDPKMSLGLYIDEFEVCNPLGTSKKEHKIVAMYWVLLNLLPKYRSSLTSIQLAVLGKSDDVHNFGYEKFLSPLTRDIQLLEQNGVFVPRLNQNVKGTVFCVCADNLGANSLAGFVECFSATNYCRFCVIDKKDVKSTRIRDFKLRTIEEHNSHVEMLQSSGSMHPVFGVKRECALSKALSYFHPVTGFPPDVLHDLFEGIVPEELAVCLQALIAKGLFTHDELNKYIKTFPYQGPDKVNKPKIIAKSCFKKGTIGGNAHENWTLLRLLPLIIGHRIPENEPCWEILMDLKVIVELAVCAAFSEETLSYMTSLINDHRHLVIETFPDFSIRPKHHFVDHYPHLIHCFGPLVSLWTMRFEAKHSYFKKVVHDTQNFKNVLLTLGTKHQEMQAYYSDRGELFWQSVYIENAEPFSTCNLDETLRSAVEKKYPNTDSVSVSSDVMLLRVYISPDNIRRVKLPGLPESVDRLKNILREMLGLEGGFSLQFEDPDFGNALCNLHSIDELPADKSVLKVVWDNIALSDSPTQSPARYMSDTSSVTSLDTASTSSHSDTLGSPTFYRKLKTAKDLPSPGSIQIPTFSLDVELRLKQGNEIYRQTKTPIAPSREMKSAICTAIVESIFATDCYPDKADMKCYAAALVTKHPCLTEDGPGTGYDGWLVSLWFKVGNYRNKLRKAGHAEVSVNKKKADSEEGMKFRLKKARRAEVNFLPPHAEGQSHESLDDLRLQMTKETEKKIFDANFIKDTMAVTFSLRRREVVEIQPLVQVLRDRWPALFHKDEICREFFRITQIDLMTSFRSSLEKFTPALLKYYRKKKEHAGSELTTLLAPLDDQDTDAEETYTKGVKISILSVLEDDGVAARRSLPNVLNIAIILEEAVVLKDIKDLPSAVGYLIGLLYACNMEYPKELRYTFEVIQKVFLELDAQDCSARALSLRRKIFEFLR</sequence>
<keyword evidence="3" id="KW-1185">Reference proteome</keyword>
<dbReference type="PROSITE" id="PS00028">
    <property type="entry name" value="ZINC_FINGER_C2H2_1"/>
    <property type="match status" value="1"/>
</dbReference>
<dbReference type="PANTHER" id="PTHR31025">
    <property type="entry name" value="SI:CH211-196P9.1-RELATED"/>
    <property type="match status" value="1"/>
</dbReference>
<evidence type="ECO:0000313" key="3">
    <source>
        <dbReference type="Proteomes" id="UP001591681"/>
    </source>
</evidence>
<organism evidence="2 3">
    <name type="scientific">Coilia grayii</name>
    <name type="common">Gray's grenadier anchovy</name>
    <dbReference type="NCBI Taxonomy" id="363190"/>
    <lineage>
        <taxon>Eukaryota</taxon>
        <taxon>Metazoa</taxon>
        <taxon>Chordata</taxon>
        <taxon>Craniata</taxon>
        <taxon>Vertebrata</taxon>
        <taxon>Euteleostomi</taxon>
        <taxon>Actinopterygii</taxon>
        <taxon>Neopterygii</taxon>
        <taxon>Teleostei</taxon>
        <taxon>Clupei</taxon>
        <taxon>Clupeiformes</taxon>
        <taxon>Clupeoidei</taxon>
        <taxon>Engraulidae</taxon>
        <taxon>Coilinae</taxon>
        <taxon>Coilia</taxon>
    </lineage>
</organism>
<evidence type="ECO:0000313" key="2">
    <source>
        <dbReference type="EMBL" id="KAL2083700.1"/>
    </source>
</evidence>
<gene>
    <name evidence="2" type="ORF">ACEWY4_021473</name>
</gene>
<dbReference type="SMART" id="SM00355">
    <property type="entry name" value="ZnF_C2H2"/>
    <property type="match status" value="4"/>
</dbReference>
<dbReference type="Proteomes" id="UP001591681">
    <property type="component" value="Unassembled WGS sequence"/>
</dbReference>
<proteinExistence type="predicted"/>
<reference evidence="2 3" key="1">
    <citation type="submission" date="2024-09" db="EMBL/GenBank/DDBJ databases">
        <title>A chromosome-level genome assembly of Gray's grenadier anchovy, Coilia grayii.</title>
        <authorList>
            <person name="Fu Z."/>
        </authorList>
    </citation>
    <scope>NUCLEOTIDE SEQUENCE [LARGE SCALE GENOMIC DNA]</scope>
    <source>
        <strain evidence="2">G4</strain>
        <tissue evidence="2">Muscle</tissue>
    </source>
</reference>
<dbReference type="EMBL" id="JBHFQA010000018">
    <property type="protein sequence ID" value="KAL2083700.1"/>
    <property type="molecule type" value="Genomic_DNA"/>
</dbReference>
<dbReference type="InterPro" id="IPR013087">
    <property type="entry name" value="Znf_C2H2_type"/>
</dbReference>
<accession>A0ABD1JBL5</accession>
<dbReference type="PANTHER" id="PTHR31025:SF27">
    <property type="entry name" value="SI:CH211-193K19.2-RELATED"/>
    <property type="match status" value="1"/>
</dbReference>
<feature type="domain" description="C2H2-type" evidence="1">
    <location>
        <begin position="35"/>
        <end position="58"/>
    </location>
</feature>
<comment type="caution">
    <text evidence="2">The sequence shown here is derived from an EMBL/GenBank/DDBJ whole genome shotgun (WGS) entry which is preliminary data.</text>
</comment>
<protein>
    <recommendedName>
        <fullName evidence="1">C2H2-type domain-containing protein</fullName>
    </recommendedName>
</protein>